<dbReference type="EMBL" id="CAXJRC010000045">
    <property type="protein sequence ID" value="CAL2108442.1"/>
    <property type="molecule type" value="Genomic_DNA"/>
</dbReference>
<dbReference type="RefSeq" id="WP_348707128.1">
    <property type="nucleotide sequence ID" value="NZ_CAXIYA010000040.1"/>
</dbReference>
<keyword evidence="2" id="KW-1185">Reference proteome</keyword>
<comment type="caution">
    <text evidence="1">The sequence shown here is derived from an EMBL/GenBank/DDBJ whole genome shotgun (WGS) entry which is preliminary data.</text>
</comment>
<dbReference type="Proteomes" id="UP001497602">
    <property type="component" value="Unassembled WGS sequence"/>
</dbReference>
<evidence type="ECO:0008006" key="3">
    <source>
        <dbReference type="Google" id="ProtNLM"/>
    </source>
</evidence>
<evidence type="ECO:0000313" key="1">
    <source>
        <dbReference type="EMBL" id="CAL2108442.1"/>
    </source>
</evidence>
<organism evidence="1 2">
    <name type="scientific">Tenacibaculum vairaonense</name>
    <dbReference type="NCBI Taxonomy" id="3137860"/>
    <lineage>
        <taxon>Bacteria</taxon>
        <taxon>Pseudomonadati</taxon>
        <taxon>Bacteroidota</taxon>
        <taxon>Flavobacteriia</taxon>
        <taxon>Flavobacteriales</taxon>
        <taxon>Flavobacteriaceae</taxon>
        <taxon>Tenacibaculum</taxon>
    </lineage>
</organism>
<evidence type="ECO:0000313" key="2">
    <source>
        <dbReference type="Proteomes" id="UP001497602"/>
    </source>
</evidence>
<gene>
    <name evidence="1" type="ORF">T190115A13A_80017</name>
</gene>
<accession>A0ABM9PRK3</accession>
<protein>
    <recommendedName>
        <fullName evidence="3">BppU N-terminal domain-containing protein</fullName>
    </recommendedName>
</protein>
<sequence length="142" mass="15946">MENTTILYSDIVKEFKVQKISEVQTPITINNHVSLGPFVRITQTGSENYIYTTSFFDSNTIKGGCEEFHIDPIISSKKLTIKIKSKKTTDIHSKKQGLFSLIFTIDDDTFNAIKQIKVEIDFNSKSNEPTRGTVVIPPGSTL</sequence>
<proteinExistence type="predicted"/>
<name>A0ABM9PRK3_9FLAO</name>
<reference evidence="1 2" key="1">
    <citation type="submission" date="2024-05" db="EMBL/GenBank/DDBJ databases">
        <authorList>
            <person name="Duchaud E."/>
        </authorList>
    </citation>
    <scope>NUCLEOTIDE SEQUENCE [LARGE SCALE GENOMIC DNA]</scope>
    <source>
        <strain evidence="1">Ena-SAMPLE-TAB-13-05-2024-13:56:06:370-140305</strain>
    </source>
</reference>